<dbReference type="NCBIfam" id="TIGR04131">
    <property type="entry name" value="Bac_Flav_CTERM"/>
    <property type="match status" value="1"/>
</dbReference>
<reference evidence="2 3" key="1">
    <citation type="submission" date="2020-10" db="EMBL/GenBank/DDBJ databases">
        <title>Connecting structure to function with the recovery of over 1000 high-quality activated sludge metagenome-assembled genomes encoding full-length rRNA genes using long-read sequencing.</title>
        <authorList>
            <person name="Singleton C.M."/>
            <person name="Petriglieri F."/>
            <person name="Kristensen J.M."/>
            <person name="Kirkegaard R.H."/>
            <person name="Michaelsen T.Y."/>
            <person name="Andersen M.H."/>
            <person name="Karst S.M."/>
            <person name="Dueholm M.S."/>
            <person name="Nielsen P.H."/>
            <person name="Albertsen M."/>
        </authorList>
    </citation>
    <scope>NUCLEOTIDE SEQUENCE [LARGE SCALE GENOMIC DNA]</scope>
    <source>
        <strain evidence="2">Ribe_18-Q3-R11-54_BAT3C.373</strain>
    </source>
</reference>
<evidence type="ECO:0000313" key="2">
    <source>
        <dbReference type="EMBL" id="MBK9718958.1"/>
    </source>
</evidence>
<dbReference type="Pfam" id="PF13585">
    <property type="entry name" value="CHU_C"/>
    <property type="match status" value="1"/>
</dbReference>
<name>A0A9D7SBW1_9BACT</name>
<proteinExistence type="predicted"/>
<keyword evidence="1" id="KW-0732">Signal</keyword>
<comment type="caution">
    <text evidence="2">The sequence shown here is derived from an EMBL/GenBank/DDBJ whole genome shotgun (WGS) entry which is preliminary data.</text>
</comment>
<accession>A0A9D7SBW1</accession>
<protein>
    <submittedName>
        <fullName evidence="2">Gliding motility-associated C-terminal domain-containing protein</fullName>
    </submittedName>
</protein>
<organism evidence="2 3">
    <name type="scientific">Candidatus Defluviibacterium haderslevense</name>
    <dbReference type="NCBI Taxonomy" id="2981993"/>
    <lineage>
        <taxon>Bacteria</taxon>
        <taxon>Pseudomonadati</taxon>
        <taxon>Bacteroidota</taxon>
        <taxon>Saprospiria</taxon>
        <taxon>Saprospirales</taxon>
        <taxon>Saprospiraceae</taxon>
        <taxon>Candidatus Defluviibacterium</taxon>
    </lineage>
</organism>
<dbReference type="Proteomes" id="UP000808349">
    <property type="component" value="Unassembled WGS sequence"/>
</dbReference>
<sequence length="1618" mass="175883">MKHFILILVLCTGFTFISWAQCPEITKTTINPSCTPSCTMCEGETFTVTLMGGDLPNNGKIEYYYSDIAGFNPYNGEGTKIGSANITTPGPPCRICPSLLGFMIDACGTEQDNEFIIMWTGSGFNTSNFNFNFDANNNIGAGNGNIGSGCSIVSGNAGLVGGCMATAVGSGYNLPANAIWIVFTSANASTNYDFSAVCGFDLKVFVSKSSCSRSIGGFSNSTSTGNRTQGFTITGCSCGETVTYSTDDPAMLGNGDSWAGGVSNNGCSAIANSPPGYTPAISTIDPFTYKIPPEWCDKTYEIVGIVNPKPNPACCDEIFTERFEVTVKCPKAFPSKLEACDLGNGNGIFTLSDAESEIIGIGSGTVEWYKDMAGTMKIFSPYTSNAGTIYARVIDGTCKSPLVPVKLIILPMPIAKASMSEVCDDGNGIGIFDLTALENNITGGNPTNKVKFWLDKNKTIPVTSPYQTTTTTIYATTCNDKCESQPVDIKLIVLPILTAFTAKDSLCDDGTGKANFQLNNLINKITGNKPGLKVIFYDDSFLTNIINPPFLTGSITIYATTTDTKCESNPVRVILKVIKLSSIPFVSDKLCDDGFGNARFDLKNIQDLLTQNDTSIHISWYEDTLGMTKINPPIVINKLDTIYAFAENGNCISPYITIVLEAVARPKAKSVTLTLCADSSGQAIFDLSTITNQVNEGSGLFVGFAEDSLLNKLIGRKVYTFGDTVYGFTLDGSCTSIAVPIILKTVQGPIINNPNDTTLCGNYIVPKLSGINLTPNASYYTGPNRNGTQIFEGDTIKSSITLYPYDQNGQCIYLDSFDIIINQPVDAGQDQMLSICEGSIVDLKQLLLKAQSGGQFYEFKTSGTLNNSVFNSSGQNGKSFQFFYKLIGTGLCPSDSSEINISVVRTVSAGLDTLHTFCETSLIDLSNLLRNADIGGTFNDLKNTNSLNQNIWDSNISGPGRFDIKYEVGDGIICPKDSSLISIQILPSIDILMPSNIQSCDYLVLPTIQGKHTNGSCSYYTGPTGTGIQYHSGDTIRSSQNLFIYGSAMGLCDDETNISIKIDSSVNSTFIQKNLCSDEFYVINNVRYDINHPIGKEILQKQSIQQCDSIIDIHLEYLPENITQNKTQLCEREFIIINNVRYDIKKPQGQEVIKNGSANGCDSIINIDLKFINSSRSTYNTTLCEGTSIQIHGKTYNETTLTGIDTLTSADQNKCDSIVTIMITVNKPHTFQYRNIICEQDSININGNIFNKNNTQLQKTITNGASNGCDSLIDIQIQFYPTPISSYKQNLCDNQSININNTIYNKLNPKGTEILKNASSNGCDSLVDIDLIFKNAVTTSISQALCESDSILIHNQYYHKNKLTGIDTIKGGANGGCDSILNITLKLLKNGSSYIQERLCEEDTKFINGKVYDINHPKGVENIKNGSSTGCDSIINIDLDFFNPKLSYTTTLSIIPGGQVLIDLKTNFIPFKIEWSPNNTLSCTNCLNPIASPTETTTYNIILTDTSGCSISATITIIVEIDDDVFIPNVFSPNGDQVNDILKIIAKNPNLEIQQFVIFDRWGATLYLEQNTTIENHRGWDGTFKGSQVNPGAYVYYISTKLPGTDQKIYTGDVMIIR</sequence>
<dbReference type="EMBL" id="JADKFW010000014">
    <property type="protein sequence ID" value="MBK9718958.1"/>
    <property type="molecule type" value="Genomic_DNA"/>
</dbReference>
<feature type="chain" id="PRO_5039160037" evidence="1">
    <location>
        <begin position="21"/>
        <end position="1618"/>
    </location>
</feature>
<evidence type="ECO:0000256" key="1">
    <source>
        <dbReference type="SAM" id="SignalP"/>
    </source>
</evidence>
<feature type="signal peptide" evidence="1">
    <location>
        <begin position="1"/>
        <end position="20"/>
    </location>
</feature>
<gene>
    <name evidence="2" type="ORF">IPO85_15885</name>
</gene>
<evidence type="ECO:0000313" key="3">
    <source>
        <dbReference type="Proteomes" id="UP000808349"/>
    </source>
</evidence>
<dbReference type="InterPro" id="IPR026341">
    <property type="entry name" value="T9SS_type_B"/>
</dbReference>